<dbReference type="InterPro" id="IPR004358">
    <property type="entry name" value="Sig_transdc_His_kin-like_C"/>
</dbReference>
<keyword evidence="3" id="KW-0472">Membrane</keyword>
<feature type="domain" description="Response regulatory" evidence="5">
    <location>
        <begin position="682"/>
        <end position="817"/>
    </location>
</feature>
<dbReference type="InterPro" id="IPR011006">
    <property type="entry name" value="CheY-like_superfamily"/>
</dbReference>
<dbReference type="Pfam" id="PF00512">
    <property type="entry name" value="HisKA"/>
    <property type="match status" value="1"/>
</dbReference>
<dbReference type="SUPFAM" id="SSF47384">
    <property type="entry name" value="Homodimeric domain of signal transducing histidine kinase"/>
    <property type="match status" value="1"/>
</dbReference>
<proteinExistence type="predicted"/>
<accession>A0A077ZZ84</accession>
<dbReference type="Gene3D" id="1.10.287.130">
    <property type="match status" value="1"/>
</dbReference>
<dbReference type="Gene3D" id="3.30.565.10">
    <property type="entry name" value="Histidine kinase-like ATPase, C-terminal domain"/>
    <property type="match status" value="1"/>
</dbReference>
<dbReference type="OrthoDB" id="60033at2759"/>
<evidence type="ECO:0000313" key="7">
    <source>
        <dbReference type="Proteomes" id="UP000039865"/>
    </source>
</evidence>
<keyword evidence="3" id="KW-0812">Transmembrane</keyword>
<dbReference type="InterPro" id="IPR005467">
    <property type="entry name" value="His_kinase_dom"/>
</dbReference>
<evidence type="ECO:0000313" key="6">
    <source>
        <dbReference type="EMBL" id="CDW74528.1"/>
    </source>
</evidence>
<dbReference type="Gene3D" id="3.40.50.2300">
    <property type="match status" value="1"/>
</dbReference>
<evidence type="ECO:0000259" key="5">
    <source>
        <dbReference type="PROSITE" id="PS50110"/>
    </source>
</evidence>
<dbReference type="InterPro" id="IPR001789">
    <property type="entry name" value="Sig_transdc_resp-reg_receiver"/>
</dbReference>
<dbReference type="FunFam" id="3.30.565.10:FF:000010">
    <property type="entry name" value="Sensor histidine kinase RcsC"/>
    <property type="match status" value="1"/>
</dbReference>
<dbReference type="Proteomes" id="UP000039865">
    <property type="component" value="Unassembled WGS sequence"/>
</dbReference>
<gene>
    <name evidence="6" type="primary">Contig17129.g18249</name>
    <name evidence="6" type="ORF">STYLEM_3508</name>
</gene>
<dbReference type="PRINTS" id="PR00344">
    <property type="entry name" value="BCTRLSENSOR"/>
</dbReference>
<dbReference type="PROSITE" id="PS50109">
    <property type="entry name" value="HIS_KIN"/>
    <property type="match status" value="1"/>
</dbReference>
<organism evidence="6 7">
    <name type="scientific">Stylonychia lemnae</name>
    <name type="common">Ciliate</name>
    <dbReference type="NCBI Taxonomy" id="5949"/>
    <lineage>
        <taxon>Eukaryota</taxon>
        <taxon>Sar</taxon>
        <taxon>Alveolata</taxon>
        <taxon>Ciliophora</taxon>
        <taxon>Intramacronucleata</taxon>
        <taxon>Spirotrichea</taxon>
        <taxon>Stichotrichia</taxon>
        <taxon>Sporadotrichida</taxon>
        <taxon>Oxytrichidae</taxon>
        <taxon>Stylonychinae</taxon>
        <taxon>Stylonychia</taxon>
    </lineage>
</organism>
<feature type="transmembrane region" description="Helical" evidence="3">
    <location>
        <begin position="93"/>
        <end position="111"/>
    </location>
</feature>
<dbReference type="EMBL" id="CCKQ01003409">
    <property type="protein sequence ID" value="CDW74528.1"/>
    <property type="molecule type" value="Genomic_DNA"/>
</dbReference>
<dbReference type="CDD" id="cd00082">
    <property type="entry name" value="HisKA"/>
    <property type="match status" value="1"/>
</dbReference>
<keyword evidence="6" id="KW-0808">Transferase</keyword>
<dbReference type="AlphaFoldDB" id="A0A077ZZ84"/>
<keyword evidence="6" id="KW-0418">Kinase</keyword>
<dbReference type="SUPFAM" id="SSF52172">
    <property type="entry name" value="CheY-like"/>
    <property type="match status" value="1"/>
</dbReference>
<dbReference type="SMART" id="SM00448">
    <property type="entry name" value="REC"/>
    <property type="match status" value="1"/>
</dbReference>
<feature type="domain" description="Histidine kinase" evidence="4">
    <location>
        <begin position="350"/>
        <end position="569"/>
    </location>
</feature>
<dbReference type="PANTHER" id="PTHR43719:SF28">
    <property type="entry name" value="PEROXIDE STRESS-ACTIVATED HISTIDINE KINASE MAK1-RELATED"/>
    <property type="match status" value="1"/>
</dbReference>
<dbReference type="InterPro" id="IPR003594">
    <property type="entry name" value="HATPase_dom"/>
</dbReference>
<dbReference type="SMART" id="SM00388">
    <property type="entry name" value="HisKA"/>
    <property type="match status" value="1"/>
</dbReference>
<keyword evidence="3" id="KW-1133">Transmembrane helix</keyword>
<dbReference type="Pfam" id="PF00072">
    <property type="entry name" value="Response_reg"/>
    <property type="match status" value="1"/>
</dbReference>
<dbReference type="InterPro" id="IPR050956">
    <property type="entry name" value="2C_system_His_kinase"/>
</dbReference>
<name>A0A077ZZ84_STYLE</name>
<dbReference type="SUPFAM" id="SSF55874">
    <property type="entry name" value="ATPase domain of HSP90 chaperone/DNA topoisomerase II/histidine kinase"/>
    <property type="match status" value="1"/>
</dbReference>
<feature type="modified residue" description="4-aspartylphosphate" evidence="2">
    <location>
        <position position="748"/>
    </location>
</feature>
<sequence length="819" mass="92995">MKRNKEILIISGIFFLFRLTIFLATISMALTSTATQFQFSTWIQRTATHSAHLIILLLTFKFPKYFTDLHSPILLLLNLSSLLHVSTNPTSKIQLAGNIIGLCFFLTAGLLTNSRWILTCPAMIATTVGKVSYYAIDLEINDYTVMIQFVVNLGLLCYASYATELGLKTQLIQIAQIRKMNDDLQNILLNFPEGIILYSDDSKSIIMANQELKRILKCNSLNDDMKPLISKVSKEILRPVNLLNQQEQNNTLNESQLNIKYSLVKAPVNFQDGQCFLVDDLDDDIQGGQPESAETNDSIENQKEMITIRENKIFYQDKMLRMIMIKCLTPLMKYEKLKLENHFYEMLTATVSHDMRTPLNSILNLVGNIRTQVQDERGLKLLQIVENSSQMLLFLVNDLLDFTQIKNGKFRKNEQLVNIRNAVQNALDVVRLAISEKGLNLEFKCSDRVPDELITDSQRINQVLLNLLQNALKFTPKGIIRVHVDYQDHSDTLKFQVKDQGCGIKSEDKKKLFTLFGKLEATAQINTSGIGLGLNICKKIVELFGGNISVEDNVDGIGSTFAFSIKCITNYGKVQFQSPLESQRSNMIFPLEEEEKQQLIDDPGQIVITLNDDSDSGQPNFEEANANISNDYNTDSNFIFSEIQKIQGQTLARKKEKEPALLEKKKSSQLKVGGCNCQSLLDVLVVDDNIFNIVTLQTILEFQYNIRSDKAMHGQEALELVHSRYDQSNNVSCQCQNDKRNYKIIFMDCNMPIMDGFKASQEIKKLDTTNNNQIYIVALTAYTTENFKEKSIECGMDLFINKPVNSFQISKILREKGLL</sequence>
<feature type="transmembrane region" description="Helical" evidence="3">
    <location>
        <begin position="69"/>
        <end position="87"/>
    </location>
</feature>
<dbReference type="InterPro" id="IPR036097">
    <property type="entry name" value="HisK_dim/P_sf"/>
</dbReference>
<feature type="transmembrane region" description="Helical" evidence="3">
    <location>
        <begin position="7"/>
        <end position="30"/>
    </location>
</feature>
<dbReference type="PROSITE" id="PS50110">
    <property type="entry name" value="RESPONSE_REGULATORY"/>
    <property type="match status" value="1"/>
</dbReference>
<dbReference type="InterPro" id="IPR003661">
    <property type="entry name" value="HisK_dim/P_dom"/>
</dbReference>
<evidence type="ECO:0000256" key="3">
    <source>
        <dbReference type="SAM" id="Phobius"/>
    </source>
</evidence>
<evidence type="ECO:0000256" key="2">
    <source>
        <dbReference type="PROSITE-ProRule" id="PRU00169"/>
    </source>
</evidence>
<keyword evidence="1 2" id="KW-0597">Phosphoprotein</keyword>
<keyword evidence="7" id="KW-1185">Reference proteome</keyword>
<dbReference type="InterPro" id="IPR036890">
    <property type="entry name" value="HATPase_C_sf"/>
</dbReference>
<dbReference type="Pfam" id="PF02518">
    <property type="entry name" value="HATPase_c"/>
    <property type="match status" value="1"/>
</dbReference>
<dbReference type="PANTHER" id="PTHR43719">
    <property type="entry name" value="TWO-COMPONENT HISTIDINE KINASE"/>
    <property type="match status" value="1"/>
</dbReference>
<dbReference type="GO" id="GO:0000155">
    <property type="term" value="F:phosphorelay sensor kinase activity"/>
    <property type="evidence" value="ECO:0007669"/>
    <property type="project" value="InterPro"/>
</dbReference>
<evidence type="ECO:0000256" key="1">
    <source>
        <dbReference type="ARBA" id="ARBA00022553"/>
    </source>
</evidence>
<protein>
    <submittedName>
        <fullName evidence="6">Multi-sensor hybrid histidine kinase</fullName>
    </submittedName>
</protein>
<dbReference type="InParanoid" id="A0A077ZZ84"/>
<dbReference type="SMART" id="SM00387">
    <property type="entry name" value="HATPase_c"/>
    <property type="match status" value="1"/>
</dbReference>
<evidence type="ECO:0000259" key="4">
    <source>
        <dbReference type="PROSITE" id="PS50109"/>
    </source>
</evidence>
<dbReference type="CDD" id="cd17546">
    <property type="entry name" value="REC_hyHK_CKI1_RcsC-like"/>
    <property type="match status" value="1"/>
</dbReference>
<reference evidence="6 7" key="1">
    <citation type="submission" date="2014-06" db="EMBL/GenBank/DDBJ databases">
        <authorList>
            <person name="Swart Estienne"/>
        </authorList>
    </citation>
    <scope>NUCLEOTIDE SEQUENCE [LARGE SCALE GENOMIC DNA]</scope>
    <source>
        <strain evidence="6 7">130c</strain>
    </source>
</reference>